<evidence type="ECO:0000313" key="1">
    <source>
        <dbReference type="EMBL" id="MXV15130.1"/>
    </source>
</evidence>
<dbReference type="AlphaFoldDB" id="A0A7K1XVY0"/>
<dbReference type="Proteomes" id="UP000451233">
    <property type="component" value="Unassembled WGS sequence"/>
</dbReference>
<keyword evidence="2" id="KW-1185">Reference proteome</keyword>
<sequence length="349" mass="39206">MTYSQRIEAFARWGEFMRSDDERLQAFVLSAQYDNAWFTPEETGRALRAIASMLEKEQLEEWFLRDFPPGEGSDLPAPKKVGLILAGNIPLVGFHDVLSVLAFGYKALIKLSSNDKRLLPFLLEKLVGIEPAFSGSFVFIDRLVDFDAVIATGSGNTSRYFDYYFSKVPNIIRKNRTSVAVLDGTESPAQLFALGHDVFDYFGLGCRNVSKIYVPAGYDLAAFFLPVEPFNTIGDHHKYHNNYEYNKSIMLVNGDKHFDNGFLLVRESPALNSPLAVIHYEEYDHADGLVQKLGGIAGELQVIVTSLPLSLPVQTVTFGESQQPRLWDYADGRNIIEFLRQLLPVMNDG</sequence>
<protein>
    <submittedName>
        <fullName evidence="1">Acyl-CoA reductase</fullName>
    </submittedName>
</protein>
<evidence type="ECO:0000313" key="2">
    <source>
        <dbReference type="Proteomes" id="UP000451233"/>
    </source>
</evidence>
<proteinExistence type="predicted"/>
<gene>
    <name evidence="1" type="ORF">GS398_07450</name>
</gene>
<accession>A0A7K1XVY0</accession>
<reference evidence="1 2" key="1">
    <citation type="submission" date="2019-11" db="EMBL/GenBank/DDBJ databases">
        <title>Pedobacter sp. HMF7056 Genome sequencing and assembly.</title>
        <authorList>
            <person name="Kang H."/>
            <person name="Kim H."/>
            <person name="Joh K."/>
        </authorList>
    </citation>
    <scope>NUCLEOTIDE SEQUENCE [LARGE SCALE GENOMIC DNA]</scope>
    <source>
        <strain evidence="1 2">HMF7056</strain>
    </source>
</reference>
<comment type="caution">
    <text evidence="1">The sequence shown here is derived from an EMBL/GenBank/DDBJ whole genome shotgun (WGS) entry which is preliminary data.</text>
</comment>
<dbReference type="EMBL" id="WVHS01000002">
    <property type="protein sequence ID" value="MXV15130.1"/>
    <property type="molecule type" value="Genomic_DNA"/>
</dbReference>
<organism evidence="1 2">
    <name type="scientific">Hufsiella ginkgonis</name>
    <dbReference type="NCBI Taxonomy" id="2695274"/>
    <lineage>
        <taxon>Bacteria</taxon>
        <taxon>Pseudomonadati</taxon>
        <taxon>Bacteroidota</taxon>
        <taxon>Sphingobacteriia</taxon>
        <taxon>Sphingobacteriales</taxon>
        <taxon>Sphingobacteriaceae</taxon>
        <taxon>Hufsiella</taxon>
    </lineage>
</organism>
<name>A0A7K1XVY0_9SPHI</name>